<dbReference type="AlphaFoldDB" id="E8X087"/>
<dbReference type="PaxDb" id="1198114-AciX9_3048"/>
<keyword evidence="1" id="KW-0732">Signal</keyword>
<gene>
    <name evidence="2" type="ordered locus">AciX9_3048</name>
</gene>
<sequence>MSRTSPLFAAAFLTATLTVSAFSQQLTPAPAVSSAPAPSRLMTLDVVVAPKSGVPVAGLPQSAFTLLDNGRSEEIKSFREVKGGATNLQVILVIDSVNARFSTVSYERQEIGKYLLADGGRLAHPTALAIMTDTGIQMQQGYSTDGKSLNESLEQSVIGLREIRRNSGFYGAEERLDDSLRSLNLLIQHEKTVPGRKLVLWISPGWPLLSGPAVDLSSKQRTALFRSVVQTSTELRQAGVTLYNLNPVGVGEDVGRAFYYQEFLKGVTAPNHVDLGDLGLQVIATQSGGLVDMLNSDVAAMIRRDVRDADVYYELSFTPAPGEDKIEYHGLQVKVPDTSLTARTRQGYYALPPGVGTDQPIVPPPLPTKR</sequence>
<dbReference type="RefSeq" id="WP_013581382.1">
    <property type="nucleotide sequence ID" value="NC_015064.1"/>
</dbReference>
<evidence type="ECO:0000313" key="2">
    <source>
        <dbReference type="EMBL" id="ADW70068.1"/>
    </source>
</evidence>
<protein>
    <submittedName>
        <fullName evidence="2">VWFA-related domain protein</fullName>
    </submittedName>
</protein>
<dbReference type="OrthoDB" id="115401at2"/>
<feature type="signal peptide" evidence="1">
    <location>
        <begin position="1"/>
        <end position="21"/>
    </location>
</feature>
<accession>E8X087</accession>
<dbReference type="STRING" id="1198114.AciX9_3048"/>
<dbReference type="KEGG" id="acm:AciX9_3048"/>
<evidence type="ECO:0000313" key="3">
    <source>
        <dbReference type="Proteomes" id="UP000000343"/>
    </source>
</evidence>
<name>E8X087_GRATM</name>
<organism evidence="3">
    <name type="scientific">Granulicella tundricola (strain ATCC BAA-1859 / DSM 23138 / MP5ACTX9)</name>
    <dbReference type="NCBI Taxonomy" id="1198114"/>
    <lineage>
        <taxon>Bacteria</taxon>
        <taxon>Pseudomonadati</taxon>
        <taxon>Acidobacteriota</taxon>
        <taxon>Terriglobia</taxon>
        <taxon>Terriglobales</taxon>
        <taxon>Acidobacteriaceae</taxon>
        <taxon>Granulicella</taxon>
    </lineage>
</organism>
<dbReference type="Proteomes" id="UP000000343">
    <property type="component" value="Chromosome"/>
</dbReference>
<dbReference type="EMBL" id="CP002480">
    <property type="protein sequence ID" value="ADW70068.1"/>
    <property type="molecule type" value="Genomic_DNA"/>
</dbReference>
<reference evidence="3" key="1">
    <citation type="submission" date="2011-01" db="EMBL/GenBank/DDBJ databases">
        <title>Complete sequence of chromosome of Acidobacterium sp. MP5ACTX9.</title>
        <authorList>
            <consortium name="US DOE Joint Genome Institute"/>
            <person name="Lucas S."/>
            <person name="Copeland A."/>
            <person name="Lapidus A."/>
            <person name="Cheng J.-F."/>
            <person name="Goodwin L."/>
            <person name="Pitluck S."/>
            <person name="Teshima H."/>
            <person name="Detter J.C."/>
            <person name="Han C."/>
            <person name="Tapia R."/>
            <person name="Land M."/>
            <person name="Hauser L."/>
            <person name="Kyrpides N."/>
            <person name="Ivanova N."/>
            <person name="Ovchinnikova G."/>
            <person name="Pagani I."/>
            <person name="Rawat S.R."/>
            <person name="Mannisto M."/>
            <person name="Haggblom M.M."/>
            <person name="Woyke T."/>
        </authorList>
    </citation>
    <scope>NUCLEOTIDE SEQUENCE [LARGE SCALE GENOMIC DNA]</scope>
    <source>
        <strain evidence="3">MP5ACTX9</strain>
    </source>
</reference>
<dbReference type="NCBIfam" id="TIGR03436">
    <property type="entry name" value="acidobact_VWFA"/>
    <property type="match status" value="1"/>
</dbReference>
<evidence type="ECO:0000256" key="1">
    <source>
        <dbReference type="SAM" id="SignalP"/>
    </source>
</evidence>
<dbReference type="eggNOG" id="ENOG5033QEF">
    <property type="taxonomic scope" value="Bacteria"/>
</dbReference>
<dbReference type="InterPro" id="IPR017802">
    <property type="entry name" value="VWFA-rel_acidobac-type"/>
</dbReference>
<feature type="chain" id="PRO_5003233548" evidence="1">
    <location>
        <begin position="22"/>
        <end position="370"/>
    </location>
</feature>
<keyword evidence="3" id="KW-1185">Reference proteome</keyword>
<proteinExistence type="predicted"/>
<dbReference type="HOGENOM" id="CLU_794019_0_0_0"/>